<dbReference type="SUPFAM" id="SSF48008">
    <property type="entry name" value="GntR ligand-binding domain-like"/>
    <property type="match status" value="1"/>
</dbReference>
<dbReference type="InterPro" id="IPR036388">
    <property type="entry name" value="WH-like_DNA-bd_sf"/>
</dbReference>
<name>A0A9X2IHD0_9ACTN</name>
<keyword evidence="1" id="KW-0805">Transcription regulation</keyword>
<keyword evidence="2" id="KW-0238">DNA-binding</keyword>
<evidence type="ECO:0000313" key="5">
    <source>
        <dbReference type="EMBL" id="MCM0622479.1"/>
    </source>
</evidence>
<comment type="caution">
    <text evidence="5">The sequence shown here is derived from an EMBL/GenBank/DDBJ whole genome shotgun (WGS) entry which is preliminary data.</text>
</comment>
<evidence type="ECO:0000313" key="6">
    <source>
        <dbReference type="Proteomes" id="UP001139485"/>
    </source>
</evidence>
<keyword evidence="6" id="KW-1185">Reference proteome</keyword>
<dbReference type="PANTHER" id="PTHR43537:SF44">
    <property type="entry name" value="GNTR FAMILY REGULATORY PROTEIN"/>
    <property type="match status" value="1"/>
</dbReference>
<dbReference type="RefSeq" id="WP_250054811.1">
    <property type="nucleotide sequence ID" value="NZ_JAMJPH010000021.1"/>
</dbReference>
<protein>
    <submittedName>
        <fullName evidence="5">FCD domain-containing protein</fullName>
    </submittedName>
</protein>
<dbReference type="SMART" id="SM00895">
    <property type="entry name" value="FCD"/>
    <property type="match status" value="1"/>
</dbReference>
<dbReference type="InterPro" id="IPR036390">
    <property type="entry name" value="WH_DNA-bd_sf"/>
</dbReference>
<organism evidence="5 6">
    <name type="scientific">Nocardioides bruguierae</name>
    <dbReference type="NCBI Taxonomy" id="2945102"/>
    <lineage>
        <taxon>Bacteria</taxon>
        <taxon>Bacillati</taxon>
        <taxon>Actinomycetota</taxon>
        <taxon>Actinomycetes</taxon>
        <taxon>Propionibacteriales</taxon>
        <taxon>Nocardioidaceae</taxon>
        <taxon>Nocardioides</taxon>
    </lineage>
</organism>
<dbReference type="PANTHER" id="PTHR43537">
    <property type="entry name" value="TRANSCRIPTIONAL REGULATOR, GNTR FAMILY"/>
    <property type="match status" value="1"/>
</dbReference>
<dbReference type="Proteomes" id="UP001139485">
    <property type="component" value="Unassembled WGS sequence"/>
</dbReference>
<evidence type="ECO:0000259" key="4">
    <source>
        <dbReference type="SMART" id="SM00895"/>
    </source>
</evidence>
<dbReference type="SUPFAM" id="SSF46785">
    <property type="entry name" value="Winged helix' DNA-binding domain"/>
    <property type="match status" value="1"/>
</dbReference>
<evidence type="ECO:0000256" key="1">
    <source>
        <dbReference type="ARBA" id="ARBA00023015"/>
    </source>
</evidence>
<evidence type="ECO:0000256" key="2">
    <source>
        <dbReference type="ARBA" id="ARBA00023125"/>
    </source>
</evidence>
<gene>
    <name evidence="5" type="ORF">M8330_19495</name>
</gene>
<evidence type="ECO:0000256" key="3">
    <source>
        <dbReference type="ARBA" id="ARBA00023163"/>
    </source>
</evidence>
<proteinExistence type="predicted"/>
<feature type="domain" description="GntR C-terminal" evidence="4">
    <location>
        <begin position="101"/>
        <end position="225"/>
    </location>
</feature>
<dbReference type="AlphaFoldDB" id="A0A9X2IHD0"/>
<keyword evidence="3" id="KW-0804">Transcription</keyword>
<dbReference type="InterPro" id="IPR011711">
    <property type="entry name" value="GntR_C"/>
</dbReference>
<reference evidence="5" key="1">
    <citation type="submission" date="2022-05" db="EMBL/GenBank/DDBJ databases">
        <authorList>
            <person name="Tuo L."/>
        </authorList>
    </citation>
    <scope>NUCLEOTIDE SEQUENCE</scope>
    <source>
        <strain evidence="5">BSK12Z-4</strain>
    </source>
</reference>
<dbReference type="InterPro" id="IPR008920">
    <property type="entry name" value="TF_FadR/GntR_C"/>
</dbReference>
<dbReference type="Gene3D" id="1.20.120.530">
    <property type="entry name" value="GntR ligand-binding domain-like"/>
    <property type="match status" value="1"/>
</dbReference>
<dbReference type="Gene3D" id="1.10.10.10">
    <property type="entry name" value="Winged helix-like DNA-binding domain superfamily/Winged helix DNA-binding domain"/>
    <property type="match status" value="1"/>
</dbReference>
<accession>A0A9X2IHD0</accession>
<dbReference type="GO" id="GO:0003677">
    <property type="term" value="F:DNA binding"/>
    <property type="evidence" value="ECO:0007669"/>
    <property type="project" value="UniProtKB-KW"/>
</dbReference>
<dbReference type="Pfam" id="PF07729">
    <property type="entry name" value="FCD"/>
    <property type="match status" value="1"/>
</dbReference>
<dbReference type="EMBL" id="JAMOIL010000036">
    <property type="protein sequence ID" value="MCM0622479.1"/>
    <property type="molecule type" value="Genomic_DNA"/>
</dbReference>
<sequence length="237" mass="24901">MESRPASGALHASVLDAVGAAVVSGELAAGSVLTLEGISRSHDISVSMAREVVRVLQHLGLVESRRRVGITVRPSSGWSVFDPRVIRWRLAGSGRAAQLASLSELRRGFEPVAAALAAERATAEQVAALAGAVHDMAVHGRAQRLDDYLVADTVFHRTLLEASGNEMLAALADVVGELLAGRTEHDLMPSRPNPDAVRLHEDVARAVRDGDATAAQQAMTAIITEATDALVAQLSAD</sequence>